<dbReference type="Pfam" id="PF20061">
    <property type="entry name" value="DUF6460"/>
    <property type="match status" value="1"/>
</dbReference>
<keyword evidence="4" id="KW-1185">Reference proteome</keyword>
<accession>A0AAE3D1A5</accession>
<reference evidence="3" key="1">
    <citation type="submission" date="2021-08" db="EMBL/GenBank/DDBJ databases">
        <title>Hoeflea bacterium WL0058 sp. nov., isolated from the sediment.</title>
        <authorList>
            <person name="Wang L."/>
            <person name="Zhang D."/>
        </authorList>
    </citation>
    <scope>NUCLEOTIDE SEQUENCE</scope>
    <source>
        <strain evidence="3">WL0058</strain>
    </source>
</reference>
<evidence type="ECO:0000313" key="3">
    <source>
        <dbReference type="EMBL" id="MBW8637717.1"/>
    </source>
</evidence>
<keyword evidence="1" id="KW-1133">Transmembrane helix</keyword>
<sequence>MSSRLNRFLGDSPGRTVVKLLVISLIVGAVMSAFNWYPIDILHAIRDFLVNLWNLGFDALGRFGDYLILGAVVVIPVFLILRILSYRNS</sequence>
<protein>
    <recommendedName>
        <fullName evidence="2">DUF6460 domain-containing protein</fullName>
    </recommendedName>
</protein>
<keyword evidence="1" id="KW-0472">Membrane</keyword>
<evidence type="ECO:0000313" key="4">
    <source>
        <dbReference type="Proteomes" id="UP001196509"/>
    </source>
</evidence>
<dbReference type="InterPro" id="IPR045594">
    <property type="entry name" value="DUF6460"/>
</dbReference>
<feature type="transmembrane region" description="Helical" evidence="1">
    <location>
        <begin position="59"/>
        <end position="84"/>
    </location>
</feature>
<evidence type="ECO:0000256" key="1">
    <source>
        <dbReference type="SAM" id="Phobius"/>
    </source>
</evidence>
<proteinExistence type="predicted"/>
<feature type="transmembrane region" description="Helical" evidence="1">
    <location>
        <begin position="20"/>
        <end position="39"/>
    </location>
</feature>
<keyword evidence="1" id="KW-0812">Transmembrane</keyword>
<gene>
    <name evidence="3" type="ORF">K1W69_11010</name>
</gene>
<comment type="caution">
    <text evidence="3">The sequence shown here is derived from an EMBL/GenBank/DDBJ whole genome shotgun (WGS) entry which is preliminary data.</text>
</comment>
<dbReference type="EMBL" id="JAICBX010000002">
    <property type="protein sequence ID" value="MBW8637717.1"/>
    <property type="molecule type" value="Genomic_DNA"/>
</dbReference>
<dbReference type="Proteomes" id="UP001196509">
    <property type="component" value="Unassembled WGS sequence"/>
</dbReference>
<feature type="domain" description="DUF6460" evidence="2">
    <location>
        <begin position="52"/>
        <end position="87"/>
    </location>
</feature>
<dbReference type="AlphaFoldDB" id="A0AAE3D1A5"/>
<dbReference type="RefSeq" id="WP_220228405.1">
    <property type="nucleotide sequence ID" value="NZ_JAICBX010000002.1"/>
</dbReference>
<name>A0AAE3D1A5_9HYPH</name>
<organism evidence="3 4">
    <name type="scientific">Flavimaribacter sediminis</name>
    <dbReference type="NCBI Taxonomy" id="2865987"/>
    <lineage>
        <taxon>Bacteria</taxon>
        <taxon>Pseudomonadati</taxon>
        <taxon>Pseudomonadota</taxon>
        <taxon>Alphaproteobacteria</taxon>
        <taxon>Hyphomicrobiales</taxon>
        <taxon>Rhizobiaceae</taxon>
        <taxon>Flavimaribacter</taxon>
    </lineage>
</organism>
<evidence type="ECO:0000259" key="2">
    <source>
        <dbReference type="Pfam" id="PF20061"/>
    </source>
</evidence>